<reference evidence="5" key="1">
    <citation type="journal article" date="2012" name="G3 (Bethesda)">
        <title>Pichia sorbitophila, an interspecies yeast hybrid reveals early steps of genome resolution following polyploidization.</title>
        <authorList>
            <person name="Leh Louis V."/>
            <person name="Despons L."/>
            <person name="Friedrich A."/>
            <person name="Martin T."/>
            <person name="Durrens P."/>
            <person name="Casaregola S."/>
            <person name="Neuveglise C."/>
            <person name="Fairhead C."/>
            <person name="Marck C."/>
            <person name="Cruz J.A."/>
            <person name="Straub M.L."/>
            <person name="Kugler V."/>
            <person name="Sacerdot C."/>
            <person name="Uzunov Z."/>
            <person name="Thierry A."/>
            <person name="Weiss S."/>
            <person name="Bleykasten C."/>
            <person name="De Montigny J."/>
            <person name="Jacques N."/>
            <person name="Jung P."/>
            <person name="Lemaire M."/>
            <person name="Mallet S."/>
            <person name="Morel G."/>
            <person name="Richard G.F."/>
            <person name="Sarkar A."/>
            <person name="Savel G."/>
            <person name="Schacherer J."/>
            <person name="Seret M.L."/>
            <person name="Talla E."/>
            <person name="Samson G."/>
            <person name="Jubin C."/>
            <person name="Poulain J."/>
            <person name="Vacherie B."/>
            <person name="Barbe V."/>
            <person name="Pelletier E."/>
            <person name="Sherman D.J."/>
            <person name="Westhof E."/>
            <person name="Weissenbach J."/>
            <person name="Baret P.V."/>
            <person name="Wincker P."/>
            <person name="Gaillardin C."/>
            <person name="Dujon B."/>
            <person name="Souciet J.L."/>
        </authorList>
    </citation>
    <scope>NUCLEOTIDE SEQUENCE [LARGE SCALE GENOMIC DNA]</scope>
    <source>
        <strain evidence="5">CBS 270.75 / DBVPG 7215 / KCTC 17166 / NRRL Y-17582</strain>
    </source>
</reference>
<dbReference type="GO" id="GO:0070682">
    <property type="term" value="P:proteasome regulatory particle assembly"/>
    <property type="evidence" value="ECO:0007669"/>
    <property type="project" value="EnsemblFungi"/>
</dbReference>
<protein>
    <submittedName>
        <fullName evidence="4">Uncharacterized protein</fullName>
    </submittedName>
</protein>
<gene>
    <name evidence="4" type="ordered locus">Ecym_2082</name>
</gene>
<accession>G8JPI8</accession>
<evidence type="ECO:0000313" key="5">
    <source>
        <dbReference type="Proteomes" id="UP000006790"/>
    </source>
</evidence>
<evidence type="ECO:0000256" key="1">
    <source>
        <dbReference type="ARBA" id="ARBA00022737"/>
    </source>
</evidence>
<dbReference type="GO" id="GO:0005829">
    <property type="term" value="C:cytosol"/>
    <property type="evidence" value="ECO:0007669"/>
    <property type="project" value="EnsemblFungi"/>
</dbReference>
<organism evidence="4 5">
    <name type="scientific">Eremothecium cymbalariae (strain CBS 270.75 / DBVPG 7215 / KCTC 17166 / NRRL Y-17582)</name>
    <name type="common">Yeast</name>
    <dbReference type="NCBI Taxonomy" id="931890"/>
    <lineage>
        <taxon>Eukaryota</taxon>
        <taxon>Fungi</taxon>
        <taxon>Dikarya</taxon>
        <taxon>Ascomycota</taxon>
        <taxon>Saccharomycotina</taxon>
        <taxon>Saccharomycetes</taxon>
        <taxon>Saccharomycetales</taxon>
        <taxon>Saccharomycetaceae</taxon>
        <taxon>Eremothecium</taxon>
    </lineage>
</organism>
<dbReference type="FunCoup" id="G8JPI8">
    <property type="interactions" value="176"/>
</dbReference>
<dbReference type="eggNOG" id="KOG4412">
    <property type="taxonomic scope" value="Eukaryota"/>
</dbReference>
<dbReference type="PANTHER" id="PTHR24171">
    <property type="entry name" value="ANKYRIN REPEAT DOMAIN-CONTAINING PROTEIN 39-RELATED"/>
    <property type="match status" value="1"/>
</dbReference>
<dbReference type="Pfam" id="PF12796">
    <property type="entry name" value="Ank_2"/>
    <property type="match status" value="2"/>
</dbReference>
<keyword evidence="1" id="KW-0677">Repeat</keyword>
<dbReference type="STRING" id="931890.G8JPI8"/>
<dbReference type="InterPro" id="IPR036770">
    <property type="entry name" value="Ankyrin_rpt-contain_sf"/>
</dbReference>
<dbReference type="OMA" id="WAVAYNR"/>
<dbReference type="AlphaFoldDB" id="G8JPI8"/>
<dbReference type="PROSITE" id="PS50297">
    <property type="entry name" value="ANK_REP_REGION"/>
    <property type="match status" value="1"/>
</dbReference>
<dbReference type="Proteomes" id="UP000006790">
    <property type="component" value="Chromosome 2"/>
</dbReference>
<dbReference type="GeneID" id="11472997"/>
<dbReference type="PROSITE" id="PS50088">
    <property type="entry name" value="ANK_REPEAT"/>
    <property type="match status" value="1"/>
</dbReference>
<dbReference type="InParanoid" id="G8JPI8"/>
<evidence type="ECO:0000256" key="3">
    <source>
        <dbReference type="PROSITE-ProRule" id="PRU00023"/>
    </source>
</evidence>
<proteinExistence type="predicted"/>
<dbReference type="SMART" id="SM00248">
    <property type="entry name" value="ANK"/>
    <property type="match status" value="6"/>
</dbReference>
<feature type="repeat" description="ANK" evidence="3">
    <location>
        <begin position="110"/>
        <end position="142"/>
    </location>
</feature>
<name>G8JPI8_ERECY</name>
<dbReference type="InterPro" id="IPR002110">
    <property type="entry name" value="Ankyrin_rpt"/>
</dbReference>
<sequence>MEEQSNEFALHQACMNGDIKKVQDLLEGNSALVNMKDEDGRHPIHWAISSQHAGIVELLLLYMKKMDLDSLLDDSDWSPMHVASAVGDYEIFVMLLNHDIKPLLDESTSQGTTPLHLACSKKHQKIVSSLIERGASVRTKDKYQRMALHRACASGCIAVVKLLCDARHPVNSRDVNGWPPLFHALSEGHADVAVLLVQEYGAEWEEVKSNSGETALDVAVDKNVREYFLKHVV</sequence>
<dbReference type="Gene3D" id="1.25.40.20">
    <property type="entry name" value="Ankyrin repeat-containing domain"/>
    <property type="match status" value="1"/>
</dbReference>
<evidence type="ECO:0000256" key="2">
    <source>
        <dbReference type="ARBA" id="ARBA00023043"/>
    </source>
</evidence>
<dbReference type="GO" id="GO:1904855">
    <property type="term" value="F:proteasome regulatory particle binding"/>
    <property type="evidence" value="ECO:0007669"/>
    <property type="project" value="EnsemblFungi"/>
</dbReference>
<dbReference type="GO" id="GO:0005634">
    <property type="term" value="C:nucleus"/>
    <property type="evidence" value="ECO:0007669"/>
    <property type="project" value="EnsemblFungi"/>
</dbReference>
<dbReference type="EMBL" id="CP002498">
    <property type="protein sequence ID" value="AET37837.1"/>
    <property type="molecule type" value="Genomic_DNA"/>
</dbReference>
<dbReference type="RefSeq" id="XP_003644654.1">
    <property type="nucleotide sequence ID" value="XM_003644606.1"/>
</dbReference>
<dbReference type="PANTHER" id="PTHR24171:SF11">
    <property type="entry name" value="26S PROTEASOME NON-ATPASE REGULATORY SUBUNIT 10"/>
    <property type="match status" value="1"/>
</dbReference>
<dbReference type="SUPFAM" id="SSF48403">
    <property type="entry name" value="Ankyrin repeat"/>
    <property type="match status" value="1"/>
</dbReference>
<dbReference type="HOGENOM" id="CLU_000134_18_2_1"/>
<dbReference type="OrthoDB" id="539213at2759"/>
<dbReference type="GO" id="GO:0044183">
    <property type="term" value="F:protein folding chaperone"/>
    <property type="evidence" value="ECO:0007669"/>
    <property type="project" value="EnsemblFungi"/>
</dbReference>
<dbReference type="KEGG" id="erc:Ecym_2082"/>
<dbReference type="Pfam" id="PF00023">
    <property type="entry name" value="Ank"/>
    <property type="match status" value="1"/>
</dbReference>
<keyword evidence="5" id="KW-1185">Reference proteome</keyword>
<evidence type="ECO:0000313" key="4">
    <source>
        <dbReference type="EMBL" id="AET37837.1"/>
    </source>
</evidence>
<keyword evidence="2 3" id="KW-0040">ANK repeat</keyword>